<dbReference type="GO" id="GO:0005975">
    <property type="term" value="P:carbohydrate metabolic process"/>
    <property type="evidence" value="ECO:0007669"/>
    <property type="project" value="UniProtKB-ARBA"/>
</dbReference>
<evidence type="ECO:0000259" key="3">
    <source>
        <dbReference type="Pfam" id="PF01345"/>
    </source>
</evidence>
<feature type="signal peptide" evidence="2">
    <location>
        <begin position="1"/>
        <end position="19"/>
    </location>
</feature>
<evidence type="ECO:0000313" key="6">
    <source>
        <dbReference type="Proteomes" id="UP000657385"/>
    </source>
</evidence>
<evidence type="ECO:0000256" key="1">
    <source>
        <dbReference type="SAM" id="MobiDB-lite"/>
    </source>
</evidence>
<protein>
    <submittedName>
        <fullName evidence="5">Ig-like domain repeat protein</fullName>
    </submittedName>
</protein>
<sequence>MLASTAMLLIGVQTTPAPTAPAGSAASAASAANRPTAVVPHLPTVRTGTATGAGAAPHGSAAQAASQRSAQRPAHTVGGATAADGPVVPSHPAANGKYGVSWALPPGGVTRQNTTAAGYTHQPGVGSEGNLPPGQGPVMHNQSLALIFWLPQGLHYATDGTSDAAYENVLTQWVKDAGGTPYFNIATQYYDSTGNITNSLNYGGSWVDTQAYPRAGTAADPLQQSDITAEVSHAAAVNGWPVDGSHIYAVLTASGIQECMPNNGGCTPAPASSPSASSETFCGYHGNDGDIRFEYLFDDPGTSCGMQSAPTPSGDPTADAQVSIVSHETMESVTDPIPNQAWTDPTPNTGGEIGDKCAYNYTPKNAQGADVYLHGDPYFIQQEWSNAARTCAMDYCPTSAAKDAVCAPQVSAVESVDNPNPVIGSTVTYTVKVQNTSDTAAATAVTVNGPLPSGYVVTGLQAPGSTSSSNTSSSFTVAYDTLPVHSSETVTVTATVPNQVGQPALACSTVSFADLLGTALTPIQSSPCGGTTPGKIPTSVKYTGAVTADYHDAFTASANVSGQGAPVSGGAVKFTLGGASCTGTTDGSGNASCSLTPVDPAGTVTLQAAYAGDATHEASSTTAAFTITREETTLAYTGPAHVANGVPATLSGVLKEDGTTAIAGRSVQIALGTGTTQQSCTGTTGADGTASCTIASVDQPLNDTATVPVAVTFAGDGYYLPSAASATVRLEYYTGRAYGLSANVDLTLAQLTIPPTPDTGPIRTAQASTTDVPCAASVSTLLISADALCVSNTTKLAPGTSTTTSTVKDATIGIPGLPVIGISGLTATSVSSCTGTSGSATLTLTLAGVPVTVPTAPDSVIGLPGGARLVVNEQTPVPGADFGTTVNAVHLIVPGLLGGANTVDVVLGSATSDAHNCS</sequence>
<dbReference type="InterPro" id="IPR047589">
    <property type="entry name" value="DUF11_rpt"/>
</dbReference>
<dbReference type="InterPro" id="IPR013783">
    <property type="entry name" value="Ig-like_fold"/>
</dbReference>
<feature type="chain" id="PRO_5036905226" evidence="2">
    <location>
        <begin position="20"/>
        <end position="918"/>
    </location>
</feature>
<feature type="domain" description="DUF11" evidence="3">
    <location>
        <begin position="413"/>
        <end position="501"/>
    </location>
</feature>
<dbReference type="NCBIfam" id="TIGR01451">
    <property type="entry name" value="B_ant_repeat"/>
    <property type="match status" value="1"/>
</dbReference>
<evidence type="ECO:0000256" key="2">
    <source>
        <dbReference type="SAM" id="SignalP"/>
    </source>
</evidence>
<dbReference type="Pfam" id="PF16640">
    <property type="entry name" value="Big_3_5"/>
    <property type="match status" value="1"/>
</dbReference>
<reference evidence="5" key="1">
    <citation type="submission" date="2020-11" db="EMBL/GenBank/DDBJ databases">
        <title>Isolation and identification of active actinomycetes.</title>
        <authorList>
            <person name="Yu B."/>
        </authorList>
    </citation>
    <scope>NUCLEOTIDE SEQUENCE</scope>
    <source>
        <strain evidence="5">NEAU-YB345</strain>
    </source>
</reference>
<dbReference type="InterPro" id="IPR001434">
    <property type="entry name" value="OmcB-like_DUF11"/>
</dbReference>
<dbReference type="NCBIfam" id="NF040603">
    <property type="entry name" value="choice_anch_P"/>
    <property type="match status" value="1"/>
</dbReference>
<comment type="caution">
    <text evidence="5">The sequence shown here is derived from an EMBL/GenBank/DDBJ whole genome shotgun (WGS) entry which is preliminary data.</text>
</comment>
<feature type="region of interest" description="Disordered" evidence="1">
    <location>
        <begin position="45"/>
        <end position="92"/>
    </location>
</feature>
<gene>
    <name evidence="5" type="ORF">I2501_14820</name>
</gene>
<dbReference type="Pfam" id="PF01345">
    <property type="entry name" value="DUF11"/>
    <property type="match status" value="1"/>
</dbReference>
<dbReference type="RefSeq" id="WP_196194449.1">
    <property type="nucleotide sequence ID" value="NZ_JADPRT010000005.1"/>
</dbReference>
<dbReference type="EMBL" id="JADPRT010000005">
    <property type="protein sequence ID" value="MBF9069297.1"/>
    <property type="molecule type" value="Genomic_DNA"/>
</dbReference>
<dbReference type="Proteomes" id="UP000657385">
    <property type="component" value="Unassembled WGS sequence"/>
</dbReference>
<dbReference type="Gene3D" id="2.60.40.10">
    <property type="entry name" value="Immunoglobulins"/>
    <property type="match status" value="1"/>
</dbReference>
<dbReference type="AlphaFoldDB" id="A0A931B615"/>
<dbReference type="InterPro" id="IPR032109">
    <property type="entry name" value="Big_3_5"/>
</dbReference>
<organism evidence="5 6">
    <name type="scientific">Streptacidiphilus fuscans</name>
    <dbReference type="NCBI Taxonomy" id="2789292"/>
    <lineage>
        <taxon>Bacteria</taxon>
        <taxon>Bacillati</taxon>
        <taxon>Actinomycetota</taxon>
        <taxon>Actinomycetes</taxon>
        <taxon>Kitasatosporales</taxon>
        <taxon>Streptomycetaceae</taxon>
        <taxon>Streptacidiphilus</taxon>
    </lineage>
</organism>
<evidence type="ECO:0000259" key="4">
    <source>
        <dbReference type="Pfam" id="PF16640"/>
    </source>
</evidence>
<accession>A0A931B615</accession>
<keyword evidence="2" id="KW-0732">Signal</keyword>
<proteinExistence type="predicted"/>
<feature type="domain" description="Bacterial Ig-like" evidence="4">
    <location>
        <begin position="547"/>
        <end position="627"/>
    </location>
</feature>
<name>A0A931B615_9ACTN</name>
<keyword evidence="6" id="KW-1185">Reference proteome</keyword>
<evidence type="ECO:0000313" key="5">
    <source>
        <dbReference type="EMBL" id="MBF9069297.1"/>
    </source>
</evidence>
<feature type="compositionally biased region" description="Low complexity" evidence="1">
    <location>
        <begin position="45"/>
        <end position="72"/>
    </location>
</feature>